<proteinExistence type="predicted"/>
<dbReference type="Proteomes" id="UP000198736">
    <property type="component" value="Unassembled WGS sequence"/>
</dbReference>
<organism evidence="2 3">
    <name type="scientific">Candidatus Nitrospira nitrificans</name>
    <dbReference type="NCBI Taxonomy" id="1742973"/>
    <lineage>
        <taxon>Bacteria</taxon>
        <taxon>Pseudomonadati</taxon>
        <taxon>Nitrospirota</taxon>
        <taxon>Nitrospiria</taxon>
        <taxon>Nitrospirales</taxon>
        <taxon>Nitrospiraceae</taxon>
        <taxon>Nitrospira</taxon>
    </lineage>
</organism>
<dbReference type="InterPro" id="IPR011460">
    <property type="entry name" value="Lcl_C"/>
</dbReference>
<evidence type="ECO:0000259" key="1">
    <source>
        <dbReference type="Pfam" id="PF07603"/>
    </source>
</evidence>
<dbReference type="EMBL" id="CZPZ01000006">
    <property type="protein sequence ID" value="CUS33639.1"/>
    <property type="molecule type" value="Genomic_DNA"/>
</dbReference>
<name>A0A0S4L7G8_9BACT</name>
<keyword evidence="3" id="KW-1185">Reference proteome</keyword>
<accession>A0A0S4L7G8</accession>
<dbReference type="AlphaFoldDB" id="A0A0S4L7G8"/>
<protein>
    <recommendedName>
        <fullName evidence="1">Lcl C-terminal domain-containing protein</fullName>
    </recommendedName>
</protein>
<dbReference type="STRING" id="1742973.COMA2_140001"/>
<feature type="domain" description="Lcl C-terminal" evidence="1">
    <location>
        <begin position="64"/>
        <end position="178"/>
    </location>
</feature>
<evidence type="ECO:0000313" key="2">
    <source>
        <dbReference type="EMBL" id="CUS33639.1"/>
    </source>
</evidence>
<dbReference type="Pfam" id="PF07603">
    <property type="entry name" value="Lcl_C"/>
    <property type="match status" value="1"/>
</dbReference>
<dbReference type="PROSITE" id="PS51257">
    <property type="entry name" value="PROKAR_LIPOPROTEIN"/>
    <property type="match status" value="1"/>
</dbReference>
<reference evidence="3" key="1">
    <citation type="submission" date="2015-10" db="EMBL/GenBank/DDBJ databases">
        <authorList>
            <person name="Luecker S."/>
            <person name="Luecker S."/>
        </authorList>
    </citation>
    <scope>NUCLEOTIDE SEQUENCE [LARGE SCALE GENOMIC DNA]</scope>
</reference>
<evidence type="ECO:0000313" key="3">
    <source>
        <dbReference type="Proteomes" id="UP000198736"/>
    </source>
</evidence>
<sequence length="186" mass="20653">MPTKRVSQFVLLAILGGSCLIGSQFLMRPAAEKEALIADIIKNWQEAHPAAQRFVILPDFNNKAVLDKDTNLIWELSPLPTSVTWNEARAACVTRATGGQKGWRLPAPSEMRSLVGPAVDSPIPNIPPGHPFLNIQPTSYWTVVPEDNQPSYARYVDAFLGNVLSFIKIYTYPVWCVRGPIKSDEH</sequence>
<gene>
    <name evidence="2" type="ORF">COMA2_140001</name>
</gene>